<organism evidence="2 3">
    <name type="scientific">Streptomyces gobitricini</name>
    <dbReference type="NCBI Taxonomy" id="68211"/>
    <lineage>
        <taxon>Bacteria</taxon>
        <taxon>Bacillati</taxon>
        <taxon>Actinomycetota</taxon>
        <taxon>Actinomycetes</taxon>
        <taxon>Kitasatosporales</taxon>
        <taxon>Streptomycetaceae</taxon>
        <taxon>Streptomyces</taxon>
    </lineage>
</organism>
<sequence>MALLLFLILVAVVLGLIGAVVEGLLYLLVIGAVVFVCALAYAALRFRRGGRRYR</sequence>
<evidence type="ECO:0000313" key="3">
    <source>
        <dbReference type="Proteomes" id="UP001499942"/>
    </source>
</evidence>
<dbReference type="RefSeq" id="WP_344364334.1">
    <property type="nucleotide sequence ID" value="NZ_BAAASR010000026.1"/>
</dbReference>
<protein>
    <recommendedName>
        <fullName evidence="4">Hydrophobic protein</fullName>
    </recommendedName>
</protein>
<comment type="caution">
    <text evidence="2">The sequence shown here is derived from an EMBL/GenBank/DDBJ whole genome shotgun (WGS) entry which is preliminary data.</text>
</comment>
<dbReference type="EMBL" id="BAAASR010000026">
    <property type="protein sequence ID" value="GAA2508062.1"/>
    <property type="molecule type" value="Genomic_DNA"/>
</dbReference>
<evidence type="ECO:0008006" key="4">
    <source>
        <dbReference type="Google" id="ProtNLM"/>
    </source>
</evidence>
<gene>
    <name evidence="2" type="ORF">GCM10010393_46100</name>
</gene>
<reference evidence="2 3" key="1">
    <citation type="journal article" date="2019" name="Int. J. Syst. Evol. Microbiol.">
        <title>The Global Catalogue of Microorganisms (GCM) 10K type strain sequencing project: providing services to taxonomists for standard genome sequencing and annotation.</title>
        <authorList>
            <consortium name="The Broad Institute Genomics Platform"/>
            <consortium name="The Broad Institute Genome Sequencing Center for Infectious Disease"/>
            <person name="Wu L."/>
            <person name="Ma J."/>
        </authorList>
    </citation>
    <scope>NUCLEOTIDE SEQUENCE [LARGE SCALE GENOMIC DNA]</scope>
    <source>
        <strain evidence="2 3">JCM 5062</strain>
    </source>
</reference>
<name>A0ABN3MSS2_9ACTN</name>
<accession>A0ABN3MSS2</accession>
<evidence type="ECO:0000256" key="1">
    <source>
        <dbReference type="SAM" id="Phobius"/>
    </source>
</evidence>
<feature type="transmembrane region" description="Helical" evidence="1">
    <location>
        <begin position="25"/>
        <end position="44"/>
    </location>
</feature>
<dbReference type="Proteomes" id="UP001499942">
    <property type="component" value="Unassembled WGS sequence"/>
</dbReference>
<keyword evidence="3" id="KW-1185">Reference proteome</keyword>
<proteinExistence type="predicted"/>
<keyword evidence="1" id="KW-0812">Transmembrane</keyword>
<evidence type="ECO:0000313" key="2">
    <source>
        <dbReference type="EMBL" id="GAA2508062.1"/>
    </source>
</evidence>
<keyword evidence="1" id="KW-0472">Membrane</keyword>
<keyword evidence="1" id="KW-1133">Transmembrane helix</keyword>